<dbReference type="GO" id="GO:0016787">
    <property type="term" value="F:hydrolase activity"/>
    <property type="evidence" value="ECO:0007669"/>
    <property type="project" value="UniProtKB-UniRule"/>
</dbReference>
<dbReference type="STRING" id="1737425.GCA_900049755_00308"/>
<dbReference type="AlphaFoldDB" id="A0A2Z3YNA5"/>
<dbReference type="Proteomes" id="UP000247696">
    <property type="component" value="Chromosome"/>
</dbReference>
<dbReference type="Pfam" id="PF19890">
    <property type="entry name" value="DUF6363"/>
    <property type="match status" value="1"/>
</dbReference>
<name>A0A2Z3YNA5_9CORY</name>
<dbReference type="Gene3D" id="3.40.1090.10">
    <property type="entry name" value="Cytosolic phospholipase A2 catalytic domain"/>
    <property type="match status" value="1"/>
</dbReference>
<dbReference type="InterPro" id="IPR045943">
    <property type="entry name" value="DUF6363"/>
</dbReference>
<dbReference type="GO" id="GO:0016042">
    <property type="term" value="P:lipid catabolic process"/>
    <property type="evidence" value="ECO:0007669"/>
    <property type="project" value="UniProtKB-UniRule"/>
</dbReference>
<keyword evidence="2" id="KW-0442">Lipid degradation</keyword>
<dbReference type="InterPro" id="IPR016035">
    <property type="entry name" value="Acyl_Trfase/lysoPLipase"/>
</dbReference>
<comment type="caution">
    <text evidence="2">Lacks conserved residue(s) required for the propagation of feature annotation.</text>
</comment>
<feature type="domain" description="PNPLA" evidence="3">
    <location>
        <begin position="16"/>
        <end position="189"/>
    </location>
</feature>
<dbReference type="SUPFAM" id="SSF52151">
    <property type="entry name" value="FabD/lysophospholipase-like"/>
    <property type="match status" value="1"/>
</dbReference>
<dbReference type="Pfam" id="PF01734">
    <property type="entry name" value="Patatin"/>
    <property type="match status" value="1"/>
</dbReference>
<organism evidence="4 5">
    <name type="scientific">Corynebacterium provencense</name>
    <dbReference type="NCBI Taxonomy" id="1737425"/>
    <lineage>
        <taxon>Bacteria</taxon>
        <taxon>Bacillati</taxon>
        <taxon>Actinomycetota</taxon>
        <taxon>Actinomycetes</taxon>
        <taxon>Mycobacteriales</taxon>
        <taxon>Corynebacteriaceae</taxon>
        <taxon>Corynebacterium</taxon>
    </lineage>
</organism>
<evidence type="ECO:0000256" key="1">
    <source>
        <dbReference type="ARBA" id="ARBA00023098"/>
    </source>
</evidence>
<accession>A0A2Z3YNA5</accession>
<dbReference type="KEGG" id="cpre:Csp1_09800"/>
<evidence type="ECO:0000259" key="3">
    <source>
        <dbReference type="PROSITE" id="PS51635"/>
    </source>
</evidence>
<protein>
    <recommendedName>
        <fullName evidence="3">PNPLA domain-containing protein</fullName>
    </recommendedName>
</protein>
<feature type="short sequence motif" description="GXSXG" evidence="2">
    <location>
        <begin position="47"/>
        <end position="51"/>
    </location>
</feature>
<dbReference type="PROSITE" id="PS51635">
    <property type="entry name" value="PNPLA"/>
    <property type="match status" value="1"/>
</dbReference>
<proteinExistence type="predicted"/>
<dbReference type="InterPro" id="IPR002641">
    <property type="entry name" value="PNPLA_dom"/>
</dbReference>
<dbReference type="InterPro" id="IPR037483">
    <property type="entry name" value="YjjU-like"/>
</dbReference>
<sequence length="298" mass="32728">MGAMTDSTFTAGDVALVFEGGGARNSFTAATVHELMVNDVHFGWVGGVSAGSSHTVNFLGHDPERARESFVEFTASPASGGVGSFIRGDGYFDAEYIYETAGLPGNDLPYNFEAFLSDPTPFSIEATNALTGEPTRWGRQDITDLDSLLKRVRASSTLPVIMNTPEVDGTPYVDGALSGSGGIPVDAAEADGFERYLVLCTRPRDYVRPPVKHPGAVRRILRRHPAVADAVIARPARYNATRQHLFDLERQGRALLFFPEEMRISNTERNLDRLKATYYDGLVQTQRDWDRIMDFLTA</sequence>
<evidence type="ECO:0000256" key="2">
    <source>
        <dbReference type="PROSITE-ProRule" id="PRU01161"/>
    </source>
</evidence>
<dbReference type="CDD" id="cd07208">
    <property type="entry name" value="Pat_hypo_Ecoli_yjju_like"/>
    <property type="match status" value="1"/>
</dbReference>
<feature type="active site" description="Proton acceptor" evidence="2">
    <location>
        <position position="174"/>
    </location>
</feature>
<keyword evidence="2" id="KW-0378">Hydrolase</keyword>
<feature type="active site" description="Nucleophile" evidence="2">
    <location>
        <position position="49"/>
    </location>
</feature>
<keyword evidence="1 2" id="KW-0443">Lipid metabolism</keyword>
<evidence type="ECO:0000313" key="5">
    <source>
        <dbReference type="Proteomes" id="UP000247696"/>
    </source>
</evidence>
<reference evidence="5" key="1">
    <citation type="submission" date="2017-11" db="EMBL/GenBank/DDBJ databases">
        <title>Otitis media/interna in a cat caused by the recently described species Corynebacterium provencense.</title>
        <authorList>
            <person name="Kittl S."/>
            <person name="Brodard I."/>
            <person name="Rychener L."/>
            <person name="Jores J."/>
            <person name="Roosje P."/>
            <person name="Gobeli Brawand S."/>
        </authorList>
    </citation>
    <scope>NUCLEOTIDE SEQUENCE [LARGE SCALE GENOMIC DNA]</scope>
    <source>
        <strain evidence="5">17KM38</strain>
    </source>
</reference>
<evidence type="ECO:0000313" key="4">
    <source>
        <dbReference type="EMBL" id="AWT25786.1"/>
    </source>
</evidence>
<dbReference type="EMBL" id="CP024988">
    <property type="protein sequence ID" value="AWT25786.1"/>
    <property type="molecule type" value="Genomic_DNA"/>
</dbReference>
<gene>
    <name evidence="4" type="ORF">Csp1_09800</name>
</gene>
<feature type="short sequence motif" description="DGA/G" evidence="2">
    <location>
        <begin position="174"/>
        <end position="176"/>
    </location>
</feature>
<keyword evidence="5" id="KW-1185">Reference proteome</keyword>